<organism evidence="1 2">
    <name type="scientific">Candidatus Corynebacterium avicola</name>
    <dbReference type="NCBI Taxonomy" id="2838527"/>
    <lineage>
        <taxon>Bacteria</taxon>
        <taxon>Bacillati</taxon>
        <taxon>Actinomycetota</taxon>
        <taxon>Actinomycetes</taxon>
        <taxon>Mycobacteriales</taxon>
        <taxon>Corynebacteriaceae</taxon>
        <taxon>Corynebacterium</taxon>
    </lineage>
</organism>
<evidence type="ECO:0000313" key="1">
    <source>
        <dbReference type="EMBL" id="HIW91696.1"/>
    </source>
</evidence>
<dbReference type="EMBL" id="DXGC01000073">
    <property type="protein sequence ID" value="HIW91696.1"/>
    <property type="molecule type" value="Genomic_DNA"/>
</dbReference>
<dbReference type="AlphaFoldDB" id="A0A9D1UM80"/>
<name>A0A9D1UM80_9CORY</name>
<accession>A0A9D1UM80</accession>
<dbReference type="InterPro" id="IPR046249">
    <property type="entry name" value="DUF6282"/>
</dbReference>
<proteinExistence type="predicted"/>
<gene>
    <name evidence="1" type="ORF">H9870_08560</name>
</gene>
<sequence>MDKNHFSPTTLKNVETRDGGAQHISSVVLNNFVGGLNPLAVDIAARAGAGVVWLPTVDVEMTPGTVPKPLSGSPSSWSAVRDEIMERGLNRHVDPILDGGAPSRELLAVLEVVRDYGLTVATGHLRFPETLAAVRAAKKLGIDNIIVTHPEFPSQHFSDDQKLVLVESGGTLEYCYTTAASGKTSWKQWLHGIATVSPEHVVISSDAGQPANPPVEDCIALAADRLLQEGFADSDIRTMTVTASRRLINT</sequence>
<protein>
    <submittedName>
        <fullName evidence="1">Uncharacterized protein</fullName>
    </submittedName>
</protein>
<dbReference type="InterPro" id="IPR032466">
    <property type="entry name" value="Metal_Hydrolase"/>
</dbReference>
<dbReference type="Pfam" id="PF19799">
    <property type="entry name" value="DUF6282"/>
    <property type="match status" value="1"/>
</dbReference>
<dbReference type="Proteomes" id="UP000824190">
    <property type="component" value="Unassembled WGS sequence"/>
</dbReference>
<comment type="caution">
    <text evidence="1">The sequence shown here is derived from an EMBL/GenBank/DDBJ whole genome shotgun (WGS) entry which is preliminary data.</text>
</comment>
<evidence type="ECO:0000313" key="2">
    <source>
        <dbReference type="Proteomes" id="UP000824190"/>
    </source>
</evidence>
<reference evidence="1" key="2">
    <citation type="submission" date="2021-04" db="EMBL/GenBank/DDBJ databases">
        <authorList>
            <person name="Gilroy R."/>
        </authorList>
    </citation>
    <scope>NUCLEOTIDE SEQUENCE</scope>
    <source>
        <strain evidence="1">CHK32-1732</strain>
    </source>
</reference>
<reference evidence="1" key="1">
    <citation type="journal article" date="2021" name="PeerJ">
        <title>Extensive microbial diversity within the chicken gut microbiome revealed by metagenomics and culture.</title>
        <authorList>
            <person name="Gilroy R."/>
            <person name="Ravi A."/>
            <person name="Getino M."/>
            <person name="Pursley I."/>
            <person name="Horton D.L."/>
            <person name="Alikhan N.F."/>
            <person name="Baker D."/>
            <person name="Gharbi K."/>
            <person name="Hall N."/>
            <person name="Watson M."/>
            <person name="Adriaenssens E.M."/>
            <person name="Foster-Nyarko E."/>
            <person name="Jarju S."/>
            <person name="Secka A."/>
            <person name="Antonio M."/>
            <person name="Oren A."/>
            <person name="Chaudhuri R.R."/>
            <person name="La Ragione R."/>
            <person name="Hildebrand F."/>
            <person name="Pallen M.J."/>
        </authorList>
    </citation>
    <scope>NUCLEOTIDE SEQUENCE</scope>
    <source>
        <strain evidence="1">CHK32-1732</strain>
    </source>
</reference>
<dbReference type="SUPFAM" id="SSF51556">
    <property type="entry name" value="Metallo-dependent hydrolases"/>
    <property type="match status" value="1"/>
</dbReference>